<evidence type="ECO:0000259" key="1">
    <source>
        <dbReference type="PROSITE" id="PS50181"/>
    </source>
</evidence>
<evidence type="ECO:0000313" key="3">
    <source>
        <dbReference type="Proteomes" id="UP000799750"/>
    </source>
</evidence>
<dbReference type="InterPro" id="IPR001810">
    <property type="entry name" value="F-box_dom"/>
</dbReference>
<protein>
    <recommendedName>
        <fullName evidence="1">F-box domain-containing protein</fullName>
    </recommendedName>
</protein>
<feature type="domain" description="F-box" evidence="1">
    <location>
        <begin position="22"/>
        <end position="68"/>
    </location>
</feature>
<keyword evidence="3" id="KW-1185">Reference proteome</keyword>
<dbReference type="InterPro" id="IPR036047">
    <property type="entry name" value="F-box-like_dom_sf"/>
</dbReference>
<gene>
    <name evidence="2" type="ORF">BU16DRAFT_562745</name>
</gene>
<dbReference type="AlphaFoldDB" id="A0A6A6QNS4"/>
<reference evidence="2" key="1">
    <citation type="journal article" date="2020" name="Stud. Mycol.">
        <title>101 Dothideomycetes genomes: a test case for predicting lifestyles and emergence of pathogens.</title>
        <authorList>
            <person name="Haridas S."/>
            <person name="Albert R."/>
            <person name="Binder M."/>
            <person name="Bloem J."/>
            <person name="Labutti K."/>
            <person name="Salamov A."/>
            <person name="Andreopoulos B."/>
            <person name="Baker S."/>
            <person name="Barry K."/>
            <person name="Bills G."/>
            <person name="Bluhm B."/>
            <person name="Cannon C."/>
            <person name="Castanera R."/>
            <person name="Culley D."/>
            <person name="Daum C."/>
            <person name="Ezra D."/>
            <person name="Gonzalez J."/>
            <person name="Henrissat B."/>
            <person name="Kuo A."/>
            <person name="Liang C."/>
            <person name="Lipzen A."/>
            <person name="Lutzoni F."/>
            <person name="Magnuson J."/>
            <person name="Mondo S."/>
            <person name="Nolan M."/>
            <person name="Ohm R."/>
            <person name="Pangilinan J."/>
            <person name="Park H.-J."/>
            <person name="Ramirez L."/>
            <person name="Alfaro M."/>
            <person name="Sun H."/>
            <person name="Tritt A."/>
            <person name="Yoshinaga Y."/>
            <person name="Zwiers L.-H."/>
            <person name="Turgeon B."/>
            <person name="Goodwin S."/>
            <person name="Spatafora J."/>
            <person name="Crous P."/>
            <person name="Grigoriev I."/>
        </authorList>
    </citation>
    <scope>NUCLEOTIDE SEQUENCE</scope>
    <source>
        <strain evidence="2">CBS 269.34</strain>
    </source>
</reference>
<dbReference type="Proteomes" id="UP000799750">
    <property type="component" value="Unassembled WGS sequence"/>
</dbReference>
<proteinExistence type="predicted"/>
<accession>A0A6A6QNS4</accession>
<name>A0A6A6QNS4_9PEZI</name>
<organism evidence="2 3">
    <name type="scientific">Lophium mytilinum</name>
    <dbReference type="NCBI Taxonomy" id="390894"/>
    <lineage>
        <taxon>Eukaryota</taxon>
        <taxon>Fungi</taxon>
        <taxon>Dikarya</taxon>
        <taxon>Ascomycota</taxon>
        <taxon>Pezizomycotina</taxon>
        <taxon>Dothideomycetes</taxon>
        <taxon>Pleosporomycetidae</taxon>
        <taxon>Mytilinidiales</taxon>
        <taxon>Mytilinidiaceae</taxon>
        <taxon>Lophium</taxon>
    </lineage>
</organism>
<dbReference type="SUPFAM" id="SSF81383">
    <property type="entry name" value="F-box domain"/>
    <property type="match status" value="1"/>
</dbReference>
<dbReference type="EMBL" id="MU004191">
    <property type="protein sequence ID" value="KAF2493784.1"/>
    <property type="molecule type" value="Genomic_DNA"/>
</dbReference>
<evidence type="ECO:0000313" key="2">
    <source>
        <dbReference type="EMBL" id="KAF2493784.1"/>
    </source>
</evidence>
<dbReference type="PROSITE" id="PS50181">
    <property type="entry name" value="FBOX"/>
    <property type="match status" value="1"/>
</dbReference>
<sequence length="430" mass="48706">MRLRSSRDVSVYQPSRKVPQRSLKLNELPVEIIQHIASLGPCESTLTLLQVSRYIHNICNHWTTFRNIIEHQVSLAGQKWDYSTFLDNESELQLWKNFALAASRSSELHDFIHEIIPSDNQMTQTTNLESRHGHIERILKWGPSLAARHYPMHDDNTLRLVYHNTEWPVAYKYPFQFCITASVLSTLNKSAPSTTKLLELREKEVCNIKSASWMIPLLHQLTDLATSYQPSQRHFPVVLASLLLKVVAAVAVEFAKLSVSLLGQTLPRSFPPLNYEAIPLSVFMDIPSPFAPGNGPDLISRHLPMMATKRFLEDGKWIGFICNIPLDPHGTQRAPTMHHLFKVQFEVSAGSDDDSLQLVSSRAEDDADEFWLEGSVFPSTGFVVLVKRYITNSKRGGFCGRMTPFGMAGTAFGAPNELCCFWMYKVSWMA</sequence>
<dbReference type="OrthoDB" id="3789892at2759"/>